<organism evidence="1">
    <name type="scientific">viral metagenome</name>
    <dbReference type="NCBI Taxonomy" id="1070528"/>
    <lineage>
        <taxon>unclassified sequences</taxon>
        <taxon>metagenomes</taxon>
        <taxon>organismal metagenomes</taxon>
    </lineage>
</organism>
<accession>A0A6H1ZXV5</accession>
<dbReference type="AlphaFoldDB" id="A0A6H1ZXV5"/>
<protein>
    <submittedName>
        <fullName evidence="1">Uncharacterized protein</fullName>
    </submittedName>
</protein>
<evidence type="ECO:0000313" key="2">
    <source>
        <dbReference type="EMBL" id="QJA60387.1"/>
    </source>
</evidence>
<reference evidence="1" key="1">
    <citation type="submission" date="2020-03" db="EMBL/GenBank/DDBJ databases">
        <title>The deep terrestrial virosphere.</title>
        <authorList>
            <person name="Holmfeldt K."/>
            <person name="Nilsson E."/>
            <person name="Simone D."/>
            <person name="Lopez-Fernandez M."/>
            <person name="Wu X."/>
            <person name="de Brujin I."/>
            <person name="Lundin D."/>
            <person name="Andersson A."/>
            <person name="Bertilsson S."/>
            <person name="Dopson M."/>
        </authorList>
    </citation>
    <scope>NUCLEOTIDE SEQUENCE</scope>
    <source>
        <strain evidence="3">MM415A01647</strain>
        <strain evidence="2">MM415B01121</strain>
        <strain evidence="1">TM448A02593</strain>
    </source>
</reference>
<dbReference type="EMBL" id="MT141407">
    <property type="protein sequence ID" value="QJA60387.1"/>
    <property type="molecule type" value="Genomic_DNA"/>
</dbReference>
<dbReference type="EMBL" id="MT142195">
    <property type="protein sequence ID" value="QJA75961.1"/>
    <property type="molecule type" value="Genomic_DNA"/>
</dbReference>
<sequence>MDKEQFDTIMKKLNEISMAILSLTRIEIKYDYNNDKTADAICTCPLHRGGQYTAGWWCPIHGHRF</sequence>
<gene>
    <name evidence="3" type="ORF">MM415A01647_0018</name>
    <name evidence="2" type="ORF">MM415B01121_0005</name>
    <name evidence="1" type="ORF">TM448A02593_0006</name>
</gene>
<evidence type="ECO:0000313" key="1">
    <source>
        <dbReference type="EMBL" id="QJA52292.1"/>
    </source>
</evidence>
<evidence type="ECO:0000313" key="3">
    <source>
        <dbReference type="EMBL" id="QJA75961.1"/>
    </source>
</evidence>
<proteinExistence type="predicted"/>
<name>A0A6H1ZXV5_9ZZZZ</name>
<dbReference type="EMBL" id="MT144328">
    <property type="protein sequence ID" value="QJA52292.1"/>
    <property type="molecule type" value="Genomic_DNA"/>
</dbReference>